<keyword evidence="4" id="KW-0393">Immunoglobulin domain</keyword>
<dbReference type="PANTHER" id="PTHR19367:SF18">
    <property type="entry name" value="T CELL RECEPTOR ALPHA VARIABLE 16"/>
    <property type="match status" value="1"/>
</dbReference>
<dbReference type="Gene3D" id="2.60.40.10">
    <property type="entry name" value="Immunoglobulins"/>
    <property type="match status" value="2"/>
</dbReference>
<dbReference type="GO" id="GO:0042101">
    <property type="term" value="C:T cell receptor complex"/>
    <property type="evidence" value="ECO:0007669"/>
    <property type="project" value="UniProtKB-KW"/>
</dbReference>
<feature type="domain" description="Ig-like" evidence="6">
    <location>
        <begin position="33"/>
        <end position="153"/>
    </location>
</feature>
<keyword evidence="5" id="KW-1279">T cell receptor</keyword>
<evidence type="ECO:0000256" key="4">
    <source>
        <dbReference type="ARBA" id="ARBA00023319"/>
    </source>
</evidence>
<reference evidence="7" key="1">
    <citation type="submission" date="2025-08" db="UniProtKB">
        <authorList>
            <consortium name="Ensembl"/>
        </authorList>
    </citation>
    <scope>IDENTIFICATION</scope>
</reference>
<evidence type="ECO:0000313" key="8">
    <source>
        <dbReference type="Proteomes" id="UP000261540"/>
    </source>
</evidence>
<dbReference type="PANTHER" id="PTHR19367">
    <property type="entry name" value="T-CELL RECEPTOR ALPHA CHAIN V REGION"/>
    <property type="match status" value="1"/>
</dbReference>
<sequence length="166" mass="18542">MSAKVDKDNKRVDLELSSTEVTDSAVYYCALSPTSFIKHVCVTVGVDADQIHQPPLIKSPDGDKAVLTCSHDITDSRSMYWYVQHPNEAPELLFSESGRNKPDRRITMDVNNLENKRVDLELSSTEVTDSAVYYCALRPTVTGNSLMLYKNLTALLITVCLMHNIS</sequence>
<dbReference type="AlphaFoldDB" id="A0A3B3Q2R2"/>
<evidence type="ECO:0000256" key="1">
    <source>
        <dbReference type="ARBA" id="ARBA00022729"/>
    </source>
</evidence>
<keyword evidence="8" id="KW-1185">Reference proteome</keyword>
<dbReference type="SMART" id="SM00406">
    <property type="entry name" value="IGv"/>
    <property type="match status" value="1"/>
</dbReference>
<dbReference type="InterPro" id="IPR013783">
    <property type="entry name" value="Ig-like_fold"/>
</dbReference>
<evidence type="ECO:0000256" key="2">
    <source>
        <dbReference type="ARBA" id="ARBA00023130"/>
    </source>
</evidence>
<accession>A0A3B3Q2R2</accession>
<keyword evidence="1" id="KW-0732">Signal</keyword>
<dbReference type="InterPro" id="IPR003599">
    <property type="entry name" value="Ig_sub"/>
</dbReference>
<evidence type="ECO:0000256" key="3">
    <source>
        <dbReference type="ARBA" id="ARBA00023170"/>
    </source>
</evidence>
<dbReference type="InterPro" id="IPR036179">
    <property type="entry name" value="Ig-like_dom_sf"/>
</dbReference>
<evidence type="ECO:0000259" key="6">
    <source>
        <dbReference type="PROSITE" id="PS50835"/>
    </source>
</evidence>
<dbReference type="SUPFAM" id="SSF48726">
    <property type="entry name" value="Immunoglobulin"/>
    <property type="match status" value="2"/>
</dbReference>
<dbReference type="InterPro" id="IPR051287">
    <property type="entry name" value="TCR_variable_region"/>
</dbReference>
<dbReference type="InterPro" id="IPR013106">
    <property type="entry name" value="Ig_V-set"/>
</dbReference>
<keyword evidence="3" id="KW-0675">Receptor</keyword>
<protein>
    <recommendedName>
        <fullName evidence="6">Ig-like domain-containing protein</fullName>
    </recommendedName>
</protein>
<dbReference type="InterPro" id="IPR007110">
    <property type="entry name" value="Ig-like_dom"/>
</dbReference>
<dbReference type="Ensembl" id="ENSPKIT00000024371.1">
    <property type="protein sequence ID" value="ENSPKIP00000000473.1"/>
    <property type="gene ID" value="ENSPKIG00000019121.1"/>
</dbReference>
<dbReference type="Pfam" id="PF07686">
    <property type="entry name" value="V-set"/>
    <property type="match status" value="1"/>
</dbReference>
<name>A0A3B3Q2R2_9TELE</name>
<dbReference type="GeneTree" id="ENSGT00940000171353"/>
<dbReference type="Proteomes" id="UP000261540">
    <property type="component" value="Unplaced"/>
</dbReference>
<dbReference type="PROSITE" id="PS50835">
    <property type="entry name" value="IG_LIKE"/>
    <property type="match status" value="1"/>
</dbReference>
<keyword evidence="5" id="KW-0391">Immunity</keyword>
<reference evidence="7" key="2">
    <citation type="submission" date="2025-09" db="UniProtKB">
        <authorList>
            <consortium name="Ensembl"/>
        </authorList>
    </citation>
    <scope>IDENTIFICATION</scope>
</reference>
<dbReference type="GO" id="GO:0002250">
    <property type="term" value="P:adaptive immune response"/>
    <property type="evidence" value="ECO:0007669"/>
    <property type="project" value="UniProtKB-KW"/>
</dbReference>
<keyword evidence="2" id="KW-1064">Adaptive immunity</keyword>
<organism evidence="7 8">
    <name type="scientific">Paramormyrops kingsleyae</name>
    <dbReference type="NCBI Taxonomy" id="1676925"/>
    <lineage>
        <taxon>Eukaryota</taxon>
        <taxon>Metazoa</taxon>
        <taxon>Chordata</taxon>
        <taxon>Craniata</taxon>
        <taxon>Vertebrata</taxon>
        <taxon>Euteleostomi</taxon>
        <taxon>Actinopterygii</taxon>
        <taxon>Neopterygii</taxon>
        <taxon>Teleostei</taxon>
        <taxon>Osteoglossocephala</taxon>
        <taxon>Osteoglossomorpha</taxon>
        <taxon>Osteoglossiformes</taxon>
        <taxon>Mormyridae</taxon>
        <taxon>Paramormyrops</taxon>
    </lineage>
</organism>
<evidence type="ECO:0000256" key="5">
    <source>
        <dbReference type="ARBA" id="ARBA00043266"/>
    </source>
</evidence>
<proteinExistence type="predicted"/>
<dbReference type="SMART" id="SM00409">
    <property type="entry name" value="IG"/>
    <property type="match status" value="1"/>
</dbReference>
<evidence type="ECO:0000313" key="7">
    <source>
        <dbReference type="Ensembl" id="ENSPKIP00000000473.1"/>
    </source>
</evidence>